<feature type="chain" id="PRO_5010739234" evidence="2">
    <location>
        <begin position="20"/>
        <end position="262"/>
    </location>
</feature>
<accession>A0A1W4XCM9</accession>
<evidence type="ECO:0000256" key="2">
    <source>
        <dbReference type="SAM" id="SignalP"/>
    </source>
</evidence>
<evidence type="ECO:0000256" key="1">
    <source>
        <dbReference type="SAM" id="Phobius"/>
    </source>
</evidence>
<name>A0A1W4XCM9_AGRPL</name>
<dbReference type="KEGG" id="apln:108742903"/>
<keyword evidence="1" id="KW-1133">Transmembrane helix</keyword>
<evidence type="ECO:0000313" key="4">
    <source>
        <dbReference type="RefSeq" id="XP_018333764.1"/>
    </source>
</evidence>
<dbReference type="FunCoup" id="A0A1W4XCM9">
    <property type="interactions" value="20"/>
</dbReference>
<keyword evidence="3" id="KW-1185">Reference proteome</keyword>
<dbReference type="Proteomes" id="UP000192223">
    <property type="component" value="Unplaced"/>
</dbReference>
<protein>
    <submittedName>
        <fullName evidence="4">Uncharacterized protein LOC108742903</fullName>
    </submittedName>
</protein>
<keyword evidence="2" id="KW-0732">Signal</keyword>
<gene>
    <name evidence="4" type="primary">LOC108742903</name>
</gene>
<dbReference type="InterPro" id="IPR012464">
    <property type="entry name" value="DUF1676"/>
</dbReference>
<sequence length="262" mass="28075">MSPKCVVLAFFVVVVAVSARTVSVAEENVIPHDTPRGSSSLLDELRFAYNVYRNCDGDSSCLKLKLVTTLDRAARSVSDYSFMGVKFVKDPNAPSPPEPQPESEIADQLPRSLEDKEDKLNALIVDKIGSFLSTHSLQVELPSVSDLQRAFSDDEGRAKKKKLSGLLTLPLLLGGALIPLVLGGLALLAGKALLTAKVALLLAGIIAFKKLFGGSTPASIYPHDSHEVVVPSGHIGSGWGRSYNKEPQKMAYSAYAPNSTQQ</sequence>
<evidence type="ECO:0000313" key="3">
    <source>
        <dbReference type="Proteomes" id="UP000192223"/>
    </source>
</evidence>
<dbReference type="AlphaFoldDB" id="A0A1W4XCM9"/>
<dbReference type="OrthoDB" id="6620280at2759"/>
<feature type="signal peptide" evidence="2">
    <location>
        <begin position="1"/>
        <end position="19"/>
    </location>
</feature>
<dbReference type="GO" id="GO:0016020">
    <property type="term" value="C:membrane"/>
    <property type="evidence" value="ECO:0007669"/>
    <property type="project" value="TreeGrafter"/>
</dbReference>
<dbReference type="Pfam" id="PF07898">
    <property type="entry name" value="DUF1676"/>
    <property type="match status" value="1"/>
</dbReference>
<keyword evidence="1" id="KW-0812">Transmembrane</keyword>
<dbReference type="PANTHER" id="PTHR21879">
    <property type="entry name" value="FI03362P-RELATED-RELATED"/>
    <property type="match status" value="1"/>
</dbReference>
<dbReference type="RefSeq" id="XP_018333764.1">
    <property type="nucleotide sequence ID" value="XM_018478262.1"/>
</dbReference>
<dbReference type="InParanoid" id="A0A1W4XCM9"/>
<proteinExistence type="predicted"/>
<organism evidence="3 4">
    <name type="scientific">Agrilus planipennis</name>
    <name type="common">Emerald ash borer</name>
    <name type="synonym">Agrilus marcopoli</name>
    <dbReference type="NCBI Taxonomy" id="224129"/>
    <lineage>
        <taxon>Eukaryota</taxon>
        <taxon>Metazoa</taxon>
        <taxon>Ecdysozoa</taxon>
        <taxon>Arthropoda</taxon>
        <taxon>Hexapoda</taxon>
        <taxon>Insecta</taxon>
        <taxon>Pterygota</taxon>
        <taxon>Neoptera</taxon>
        <taxon>Endopterygota</taxon>
        <taxon>Coleoptera</taxon>
        <taxon>Polyphaga</taxon>
        <taxon>Elateriformia</taxon>
        <taxon>Buprestoidea</taxon>
        <taxon>Buprestidae</taxon>
        <taxon>Agrilinae</taxon>
        <taxon>Agrilus</taxon>
    </lineage>
</organism>
<reference evidence="4" key="1">
    <citation type="submission" date="2025-08" db="UniProtKB">
        <authorList>
            <consortium name="RefSeq"/>
        </authorList>
    </citation>
    <scope>IDENTIFICATION</scope>
    <source>
        <tissue evidence="4">Entire body</tissue>
    </source>
</reference>
<dbReference type="PANTHER" id="PTHR21879:SF14">
    <property type="entry name" value="OSIRIS 8"/>
    <property type="match status" value="1"/>
</dbReference>
<keyword evidence="1" id="KW-0472">Membrane</keyword>
<feature type="transmembrane region" description="Helical" evidence="1">
    <location>
        <begin position="167"/>
        <end position="188"/>
    </location>
</feature>
<dbReference type="GeneID" id="108742903"/>